<name>A0A949NBQ3_9FIRM</name>
<keyword evidence="1" id="KW-0472">Membrane</keyword>
<keyword evidence="1" id="KW-1133">Transmembrane helix</keyword>
<keyword evidence="4" id="KW-1185">Reference proteome</keyword>
<organism evidence="3 4">
    <name type="scientific">Diplocloster agilis</name>
    <dbReference type="NCBI Taxonomy" id="2850323"/>
    <lineage>
        <taxon>Bacteria</taxon>
        <taxon>Bacillati</taxon>
        <taxon>Bacillota</taxon>
        <taxon>Clostridia</taxon>
        <taxon>Lachnospirales</taxon>
        <taxon>Lachnospiraceae</taxon>
        <taxon>Diplocloster</taxon>
    </lineage>
</organism>
<evidence type="ECO:0000313" key="3">
    <source>
        <dbReference type="EMBL" id="MBU9737837.1"/>
    </source>
</evidence>
<gene>
    <name evidence="3" type="ORF">KTH89_14920</name>
</gene>
<dbReference type="RefSeq" id="WP_238722239.1">
    <property type="nucleotide sequence ID" value="NZ_JAHQCW010000025.1"/>
</dbReference>
<evidence type="ECO:0000256" key="1">
    <source>
        <dbReference type="SAM" id="Phobius"/>
    </source>
</evidence>
<proteinExistence type="predicted"/>
<reference evidence="3" key="1">
    <citation type="submission" date="2021-06" db="EMBL/GenBank/DDBJ databases">
        <title>Description of novel taxa of the family Lachnospiraceae.</title>
        <authorList>
            <person name="Chaplin A.V."/>
            <person name="Sokolova S.R."/>
            <person name="Pikina A.P."/>
            <person name="Korzhanova M."/>
            <person name="Belova V."/>
            <person name="Korostin D."/>
            <person name="Efimov B.A."/>
        </authorList>
    </citation>
    <scope>NUCLEOTIDE SEQUENCE</scope>
    <source>
        <strain evidence="3">ASD5720</strain>
    </source>
</reference>
<keyword evidence="1" id="KW-0812">Transmembrane</keyword>
<comment type="caution">
    <text evidence="3">The sequence shown here is derived from an EMBL/GenBank/DDBJ whole genome shotgun (WGS) entry which is preliminary data.</text>
</comment>
<dbReference type="Pfam" id="PF14317">
    <property type="entry name" value="YcxB"/>
    <property type="match status" value="1"/>
</dbReference>
<accession>A0A949NBQ3</accession>
<feature type="transmembrane region" description="Helical" evidence="1">
    <location>
        <begin position="28"/>
        <end position="47"/>
    </location>
</feature>
<dbReference type="Proteomes" id="UP000712157">
    <property type="component" value="Unassembled WGS sequence"/>
</dbReference>
<feature type="transmembrane region" description="Helical" evidence="1">
    <location>
        <begin position="53"/>
        <end position="73"/>
    </location>
</feature>
<feature type="domain" description="YcxB-like C-terminal" evidence="2">
    <location>
        <begin position="94"/>
        <end position="149"/>
    </location>
</feature>
<dbReference type="InterPro" id="IPR025588">
    <property type="entry name" value="YcxB-like_C"/>
</dbReference>
<dbReference type="EMBL" id="JAHQCW010000025">
    <property type="protein sequence ID" value="MBU9737837.1"/>
    <property type="molecule type" value="Genomic_DNA"/>
</dbReference>
<dbReference type="AlphaFoldDB" id="A0A949NBQ3"/>
<protein>
    <submittedName>
        <fullName evidence="3">YcxB family protein</fullName>
    </submittedName>
</protein>
<evidence type="ECO:0000313" key="4">
    <source>
        <dbReference type="Proteomes" id="UP000712157"/>
    </source>
</evidence>
<evidence type="ECO:0000259" key="2">
    <source>
        <dbReference type="Pfam" id="PF14317"/>
    </source>
</evidence>
<sequence>MEIKLDVKMTAQTMYDFMLYHSYRNFQGVFGTFLGVAVLILAVMTFGDVSTGYTILYLAFAVIFLVYTPLGLYTKAKRQVAMTPAFKKPITYILSPEGIATEQDGNKAQAKWSDIYKVRKTKKSLLLYLNKVNAVILPVESMDSQYDDVVACIREHVPENRVRIKDQAAPEK</sequence>